<dbReference type="EC" id="6.3.1.20" evidence="3"/>
<comment type="pathway">
    <text evidence="2">Protein modification; protein lipoylation via exogenous pathway; protein N(6)-(lipoyl)lysine from lipoate: step 1/2.</text>
</comment>
<dbReference type="GeneID" id="69900946"/>
<dbReference type="Gene3D" id="3.30.390.50">
    <property type="entry name" value="CO dehydrogenase flavoprotein, C-terminal domain"/>
    <property type="match status" value="1"/>
</dbReference>
<accession>A0A0H2UU98</accession>
<dbReference type="Pfam" id="PF21948">
    <property type="entry name" value="LplA-B_cat"/>
    <property type="match status" value="1"/>
</dbReference>
<dbReference type="KEGG" id="spg:SpyM3_0666"/>
<dbReference type="PANTHER" id="PTHR12561">
    <property type="entry name" value="LIPOATE-PROTEIN LIGASE"/>
    <property type="match status" value="1"/>
</dbReference>
<protein>
    <recommendedName>
        <fullName evidence="3">lipoate--protein ligase</fullName>
        <ecNumber evidence="3">6.3.1.20</ecNumber>
    </recommendedName>
</protein>
<dbReference type="RefSeq" id="WP_002992006.1">
    <property type="nucleotide sequence ID" value="NC_004070.1"/>
</dbReference>
<keyword evidence="4 9" id="KW-0436">Ligase</keyword>
<evidence type="ECO:0000259" key="8">
    <source>
        <dbReference type="PROSITE" id="PS51733"/>
    </source>
</evidence>
<gene>
    <name evidence="9" type="ordered locus">SpyM3_0666</name>
</gene>
<dbReference type="GO" id="GO:0009249">
    <property type="term" value="P:protein lipoylation"/>
    <property type="evidence" value="ECO:0007669"/>
    <property type="project" value="InterPro"/>
</dbReference>
<dbReference type="InterPro" id="IPR004562">
    <property type="entry name" value="LipoylTrfase_LipoateP_Ligase"/>
</dbReference>
<dbReference type="SUPFAM" id="SSF55681">
    <property type="entry name" value="Class II aaRS and biotin synthetases"/>
    <property type="match status" value="1"/>
</dbReference>
<name>A0A0H2UU98_STRP3</name>
<dbReference type="InterPro" id="IPR019491">
    <property type="entry name" value="Lipoate_protein_ligase_C"/>
</dbReference>
<evidence type="ECO:0000313" key="9">
    <source>
        <dbReference type="EMBL" id="AAM79273.1"/>
    </source>
</evidence>
<organism evidence="9 10">
    <name type="scientific">Streptococcus pyogenes serotype M3 (strain ATCC BAA-595 / MGAS315)</name>
    <dbReference type="NCBI Taxonomy" id="198466"/>
    <lineage>
        <taxon>Bacteria</taxon>
        <taxon>Bacillati</taxon>
        <taxon>Bacillota</taxon>
        <taxon>Bacilli</taxon>
        <taxon>Lactobacillales</taxon>
        <taxon>Streptococcaceae</taxon>
        <taxon>Streptococcus</taxon>
    </lineage>
</organism>
<dbReference type="PANTHER" id="PTHR12561:SF3">
    <property type="entry name" value="LIPOYLTRANSFERASE 1, MITOCHONDRIAL"/>
    <property type="match status" value="1"/>
</dbReference>
<comment type="catalytic activity">
    <reaction evidence="7">
        <text>L-lysyl-[lipoyl-carrier protein] + (R)-lipoate + ATP = N(6)-[(R)-lipoyl]-L-lysyl-[lipoyl-carrier protein] + AMP + diphosphate + H(+)</text>
        <dbReference type="Rhea" id="RHEA:49288"/>
        <dbReference type="Rhea" id="RHEA-COMP:10500"/>
        <dbReference type="Rhea" id="RHEA-COMP:10502"/>
        <dbReference type="ChEBI" id="CHEBI:15378"/>
        <dbReference type="ChEBI" id="CHEBI:29969"/>
        <dbReference type="ChEBI" id="CHEBI:30616"/>
        <dbReference type="ChEBI" id="CHEBI:33019"/>
        <dbReference type="ChEBI" id="CHEBI:83088"/>
        <dbReference type="ChEBI" id="CHEBI:83099"/>
        <dbReference type="ChEBI" id="CHEBI:456215"/>
        <dbReference type="EC" id="6.3.1.20"/>
    </reaction>
</comment>
<dbReference type="PROSITE" id="PS51733">
    <property type="entry name" value="BPL_LPL_CATALYTIC"/>
    <property type="match status" value="1"/>
</dbReference>
<dbReference type="GO" id="GO:0017118">
    <property type="term" value="F:lipoyltransferase activity"/>
    <property type="evidence" value="ECO:0007669"/>
    <property type="project" value="TreeGrafter"/>
</dbReference>
<dbReference type="EMBL" id="AE014074">
    <property type="protein sequence ID" value="AAM79273.1"/>
    <property type="molecule type" value="Genomic_DNA"/>
</dbReference>
<dbReference type="Pfam" id="PF10437">
    <property type="entry name" value="Lip_prot_lig_C"/>
    <property type="match status" value="1"/>
</dbReference>
<sequence length="329" mass="37503">MKYIVNKSHNPAFNIALEAYAFRELVEEDELFILWINEPAIIIGKHQNTIQEINKEYIDEHGIHVVRRLSGGGAVYHDLNNLNYTIISNKTAEGAFDFKTFSQPVIATLADLGVTANFTGRNDIEIDGKKICGNAQAYYKGRMMHHGCLLFDVDMTVLGDALKVSKDKIESKGVKSVRARVTNILNELPEKITVEEFSDKILAKMKETYPDMTEYVLSEDELAKIEQSAKEQFGSWDWTYGKAPEYTIERNVRYPAGKISTFANVENSIIKNLKIYGDFFGIKDVQDIENLLIGCKYEYRDVFERLKTIDTTQYFSRMTVEEVAKAIVS</sequence>
<reference evidence="9 10" key="1">
    <citation type="journal article" date="2002" name="Proc. Natl. Acad. Sci. U.S.A.">
        <title>Genome sequence of a serotype M3 strain of group A Streptococcus: phage-encoded toxins, the high-virulence phenotype, and clone emergence.</title>
        <authorList>
            <person name="Beres S.B."/>
            <person name="Sylva G.L."/>
            <person name="Barbian K.D."/>
            <person name="Lei B."/>
            <person name="Hoff J.S."/>
            <person name="Mammarella N.D."/>
            <person name="Liu M.Y."/>
            <person name="Smoot J.C."/>
            <person name="Porcella S.F."/>
            <person name="Parkins L.D."/>
            <person name="Campbell D.S."/>
            <person name="Smith T.M."/>
            <person name="McCormick J.K."/>
            <person name="Leung D.Y."/>
            <person name="Schlievert P.M."/>
            <person name="Musser J.M."/>
        </authorList>
    </citation>
    <scope>NUCLEOTIDE SEQUENCE [LARGE SCALE GENOMIC DNA]</scope>
    <source>
        <strain evidence="10">ATCC BAA-595 / MGAS315</strain>
    </source>
</reference>
<dbReference type="Gene3D" id="3.30.930.10">
    <property type="entry name" value="Bira Bifunctional Protein, Domain 2"/>
    <property type="match status" value="1"/>
</dbReference>
<dbReference type="NCBIfam" id="TIGR00545">
    <property type="entry name" value="lipoyltrans"/>
    <property type="match status" value="1"/>
</dbReference>
<dbReference type="GO" id="GO:0016979">
    <property type="term" value="F:lipoate-protein ligase activity"/>
    <property type="evidence" value="ECO:0007669"/>
    <property type="project" value="UniProtKB-EC"/>
</dbReference>
<dbReference type="GO" id="GO:0005524">
    <property type="term" value="F:ATP binding"/>
    <property type="evidence" value="ECO:0007669"/>
    <property type="project" value="UniProtKB-KW"/>
</dbReference>
<evidence type="ECO:0000256" key="7">
    <source>
        <dbReference type="ARBA" id="ARBA00048037"/>
    </source>
</evidence>
<evidence type="ECO:0000256" key="2">
    <source>
        <dbReference type="ARBA" id="ARBA00005124"/>
    </source>
</evidence>
<evidence type="ECO:0000256" key="6">
    <source>
        <dbReference type="ARBA" id="ARBA00022840"/>
    </source>
</evidence>
<dbReference type="UniPathway" id="UPA00537">
    <property type="reaction ID" value="UER00594"/>
</dbReference>
<dbReference type="CDD" id="cd16443">
    <property type="entry name" value="LplA"/>
    <property type="match status" value="1"/>
</dbReference>
<keyword evidence="6" id="KW-0067">ATP-binding</keyword>
<dbReference type="SUPFAM" id="SSF82649">
    <property type="entry name" value="SufE/NifU"/>
    <property type="match status" value="1"/>
</dbReference>
<dbReference type="GO" id="GO:0005737">
    <property type="term" value="C:cytoplasm"/>
    <property type="evidence" value="ECO:0007669"/>
    <property type="project" value="TreeGrafter"/>
</dbReference>
<proteinExistence type="predicted"/>
<dbReference type="InterPro" id="IPR004143">
    <property type="entry name" value="BPL_LPL_catalytic"/>
</dbReference>
<dbReference type="Proteomes" id="UP000000564">
    <property type="component" value="Chromosome"/>
</dbReference>
<evidence type="ECO:0000256" key="5">
    <source>
        <dbReference type="ARBA" id="ARBA00022741"/>
    </source>
</evidence>
<feature type="domain" description="BPL/LPL catalytic" evidence="8">
    <location>
        <begin position="26"/>
        <end position="213"/>
    </location>
</feature>
<evidence type="ECO:0000256" key="1">
    <source>
        <dbReference type="ARBA" id="ARBA00005085"/>
    </source>
</evidence>
<evidence type="ECO:0000313" key="10">
    <source>
        <dbReference type="Proteomes" id="UP000000564"/>
    </source>
</evidence>
<dbReference type="HOGENOM" id="CLU_022986_0_2_9"/>
<dbReference type="InterPro" id="IPR045864">
    <property type="entry name" value="aa-tRNA-synth_II/BPL/LPL"/>
</dbReference>
<keyword evidence="5" id="KW-0547">Nucleotide-binding</keyword>
<comment type="pathway">
    <text evidence="1">Protein modification; protein lipoylation via exogenous pathway; protein N(6)-(lipoyl)lysine from lipoate: step 2/2.</text>
</comment>
<dbReference type="FunFam" id="3.30.930.10:FF:000072">
    <property type="entry name" value="Lipoate--protein ligase"/>
    <property type="match status" value="1"/>
</dbReference>
<evidence type="ECO:0000256" key="3">
    <source>
        <dbReference type="ARBA" id="ARBA00012367"/>
    </source>
</evidence>
<evidence type="ECO:0000256" key="4">
    <source>
        <dbReference type="ARBA" id="ARBA00022598"/>
    </source>
</evidence>
<dbReference type="AlphaFoldDB" id="A0A0H2UU98"/>